<gene>
    <name evidence="3" type="ORF">ACFFJ8_20680</name>
</gene>
<evidence type="ECO:0000313" key="3">
    <source>
        <dbReference type="EMBL" id="MFC0393771.1"/>
    </source>
</evidence>
<dbReference type="RefSeq" id="WP_204820555.1">
    <property type="nucleotide sequence ID" value="NZ_JANHOF010000013.1"/>
</dbReference>
<reference evidence="3 4" key="1">
    <citation type="submission" date="2024-09" db="EMBL/GenBank/DDBJ databases">
        <authorList>
            <person name="Sun Q."/>
            <person name="Mori K."/>
        </authorList>
    </citation>
    <scope>NUCLEOTIDE SEQUENCE [LARGE SCALE GENOMIC DNA]</scope>
    <source>
        <strain evidence="3 4">CCM 4839</strain>
    </source>
</reference>
<dbReference type="EMBL" id="JBHLVF010000034">
    <property type="protein sequence ID" value="MFC0393771.1"/>
    <property type="molecule type" value="Genomic_DNA"/>
</dbReference>
<dbReference type="InterPro" id="IPR012854">
    <property type="entry name" value="Cu_amine_oxidase-like_N"/>
</dbReference>
<dbReference type="Proteomes" id="UP001589818">
    <property type="component" value="Unassembled WGS sequence"/>
</dbReference>
<keyword evidence="4" id="KW-1185">Reference proteome</keyword>
<dbReference type="SUPFAM" id="SSF55383">
    <property type="entry name" value="Copper amine oxidase, domain N"/>
    <property type="match status" value="1"/>
</dbReference>
<keyword evidence="1" id="KW-0812">Transmembrane</keyword>
<sequence>MKAQDETLKPKTSPRRRTLSTKASKRMLIGFTTGALLFAAFTILAMYIIDPLQFYRKATLYDPIFSNEQRYQNPGLARNYDYDTVILGTSMTENFLPSVVDKELGGKTIKLSIRGSYAEEQYDIAQVAFRTGKVKQVLWGIDYFALKPANLDAQGPYPHYLYDDNFLNDYKYWFNVTPYQELAKGIYKRMTASENGKRLMGLEYLYNWNYYVVYGKQYAMKFYKKALSEEVRVGMNEEPLEVVQKNFTDYIEPLIKEHPEIEFKFYYPPYSILRQAVWRDLNVARYEQQLTMKKWMFEKFKQYPNVKVYDFQTEAEWTFNLNLFKDLSHHNQNVNTWIARAVGQDDPKYRVTEDNVDSFVDDLRQQVEDVAVTGAGDLLRVPVRFASAPDKAVTFTQKELRGPDKLLFVPSKEAAAVLGAELVWDQATKTMTVTRDAHEIVLTVGSMEAKIDGKAVDVPYPVELIGGKTIVPLAFMASALGWEVKQEEPDQVTKRITLIQP</sequence>
<protein>
    <submittedName>
        <fullName evidence="3">Copper amine oxidase N-terminal domain-containing protein</fullName>
    </submittedName>
</protein>
<feature type="transmembrane region" description="Helical" evidence="1">
    <location>
        <begin position="27"/>
        <end position="49"/>
    </location>
</feature>
<organism evidence="3 4">
    <name type="scientific">Paenibacillus mendelii</name>
    <dbReference type="NCBI Taxonomy" id="206163"/>
    <lineage>
        <taxon>Bacteria</taxon>
        <taxon>Bacillati</taxon>
        <taxon>Bacillota</taxon>
        <taxon>Bacilli</taxon>
        <taxon>Bacillales</taxon>
        <taxon>Paenibacillaceae</taxon>
        <taxon>Paenibacillus</taxon>
    </lineage>
</organism>
<dbReference type="Gene3D" id="3.30.457.10">
    <property type="entry name" value="Copper amine oxidase-like, N-terminal domain"/>
    <property type="match status" value="1"/>
</dbReference>
<feature type="domain" description="Copper amine oxidase-like N-terminal" evidence="2">
    <location>
        <begin position="404"/>
        <end position="490"/>
    </location>
</feature>
<keyword evidence="1" id="KW-0472">Membrane</keyword>
<dbReference type="Pfam" id="PF07833">
    <property type="entry name" value="Cu_amine_oxidN1"/>
    <property type="match status" value="1"/>
</dbReference>
<keyword evidence="1" id="KW-1133">Transmembrane helix</keyword>
<dbReference type="InterPro" id="IPR036582">
    <property type="entry name" value="Mao_N_sf"/>
</dbReference>
<evidence type="ECO:0000313" key="4">
    <source>
        <dbReference type="Proteomes" id="UP001589818"/>
    </source>
</evidence>
<name>A0ABV6JCY9_9BACL</name>
<evidence type="ECO:0000259" key="2">
    <source>
        <dbReference type="Pfam" id="PF07833"/>
    </source>
</evidence>
<evidence type="ECO:0000256" key="1">
    <source>
        <dbReference type="SAM" id="Phobius"/>
    </source>
</evidence>
<proteinExistence type="predicted"/>
<accession>A0ABV6JCY9</accession>
<comment type="caution">
    <text evidence="3">The sequence shown here is derived from an EMBL/GenBank/DDBJ whole genome shotgun (WGS) entry which is preliminary data.</text>
</comment>